<accession>A0ABP9XUB9</accession>
<dbReference type="InterPro" id="IPR036396">
    <property type="entry name" value="Cyt_P450_sf"/>
</dbReference>
<gene>
    <name evidence="6" type="ORF">HPULCUR_003781</name>
</gene>
<dbReference type="PANTHER" id="PTHR46300:SF2">
    <property type="entry name" value="CYTOCHROME P450 MONOOXYGENASE ALNH-RELATED"/>
    <property type="match status" value="1"/>
</dbReference>
<dbReference type="PRINTS" id="PR00463">
    <property type="entry name" value="EP450I"/>
</dbReference>
<dbReference type="InterPro" id="IPR002401">
    <property type="entry name" value="Cyt_P450_E_grp-I"/>
</dbReference>
<name>A0ABP9XUB9_9FUNG</name>
<dbReference type="InterPro" id="IPR050364">
    <property type="entry name" value="Cytochrome_P450_fung"/>
</dbReference>
<evidence type="ECO:0000313" key="6">
    <source>
        <dbReference type="EMBL" id="GAA5798379.1"/>
    </source>
</evidence>
<dbReference type="Pfam" id="PF00067">
    <property type="entry name" value="p450"/>
    <property type="match status" value="1"/>
</dbReference>
<dbReference type="Proteomes" id="UP001476247">
    <property type="component" value="Unassembled WGS sequence"/>
</dbReference>
<evidence type="ECO:0000256" key="4">
    <source>
        <dbReference type="ARBA" id="ARBA00023033"/>
    </source>
</evidence>
<keyword evidence="3 5" id="KW-0408">Iron</keyword>
<comment type="caution">
    <text evidence="6">The sequence shown here is derived from an EMBL/GenBank/DDBJ whole genome shotgun (WGS) entry which is preliminary data.</text>
</comment>
<evidence type="ECO:0000256" key="1">
    <source>
        <dbReference type="ARBA" id="ARBA00022723"/>
    </source>
</evidence>
<proteinExistence type="inferred from homology"/>
<organism evidence="6 7">
    <name type="scientific">Helicostylum pulchrum</name>
    <dbReference type="NCBI Taxonomy" id="562976"/>
    <lineage>
        <taxon>Eukaryota</taxon>
        <taxon>Fungi</taxon>
        <taxon>Fungi incertae sedis</taxon>
        <taxon>Mucoromycota</taxon>
        <taxon>Mucoromycotina</taxon>
        <taxon>Mucoromycetes</taxon>
        <taxon>Mucorales</taxon>
        <taxon>Mucorineae</taxon>
        <taxon>Mucoraceae</taxon>
        <taxon>Helicostylum</taxon>
    </lineage>
</organism>
<keyword evidence="4 5" id="KW-0503">Monooxygenase</keyword>
<sequence length="500" mass="56580">METYYKALLPYKFEKEKALSAIAVTLVILYASSKLISSPNKKSSKEIPMHRSAYPYVGHLLSLGKLPTTTVAEWHKELGPIIKIKMGAQTWVSIDNPRLAHQLLVINGSKTSSRPESYFSHTYSMGEKSAVSSAISPSQINIYMPSIENHAKRLVDKLIDTTKKESGVHPFIDLEFFSINTIFAIAFGRQFSSVDDPDFKGLTVLIEEGMKYAGMEYDLATYLPIFSIYDFFTGARAKIRSSIKERRDPCFQKFIKEGLQKSDPNLVKYLKEGNFDFSEDDLTVVLNDLVGAGTDTIAVTLTWNITMMVRHPQVQLKAQEEIDRFIKSNDRLPTINDKEELPYCFSVIKESMRYKSTVPLGLPHLVDKDVQLGEYLIEKGTVIITDMTNIQRNPEFYPDMPESFFPERYMNNLKSMQAAVNGKFEERDHFAFGWGRRICPGINLAEAELFAGFVGILSRCSIIPTDEGMPDADGFIHCGLTMLPLPFKVKFVERSDSLIK</sequence>
<dbReference type="EMBL" id="BAABUJ010000010">
    <property type="protein sequence ID" value="GAA5798379.1"/>
    <property type="molecule type" value="Genomic_DNA"/>
</dbReference>
<dbReference type="InterPro" id="IPR017972">
    <property type="entry name" value="Cyt_P450_CS"/>
</dbReference>
<keyword evidence="7" id="KW-1185">Reference proteome</keyword>
<comment type="similarity">
    <text evidence="5">Belongs to the cytochrome P450 family.</text>
</comment>
<dbReference type="InterPro" id="IPR001128">
    <property type="entry name" value="Cyt_P450"/>
</dbReference>
<evidence type="ECO:0000313" key="7">
    <source>
        <dbReference type="Proteomes" id="UP001476247"/>
    </source>
</evidence>
<dbReference type="PROSITE" id="PS00086">
    <property type="entry name" value="CYTOCHROME_P450"/>
    <property type="match status" value="1"/>
</dbReference>
<evidence type="ECO:0000256" key="3">
    <source>
        <dbReference type="ARBA" id="ARBA00023004"/>
    </source>
</evidence>
<keyword evidence="5" id="KW-0349">Heme</keyword>
<keyword evidence="2 5" id="KW-0560">Oxidoreductase</keyword>
<evidence type="ECO:0008006" key="8">
    <source>
        <dbReference type="Google" id="ProtNLM"/>
    </source>
</evidence>
<dbReference type="Gene3D" id="1.10.630.10">
    <property type="entry name" value="Cytochrome P450"/>
    <property type="match status" value="1"/>
</dbReference>
<dbReference type="SUPFAM" id="SSF48264">
    <property type="entry name" value="Cytochrome P450"/>
    <property type="match status" value="1"/>
</dbReference>
<evidence type="ECO:0000256" key="5">
    <source>
        <dbReference type="RuleBase" id="RU000461"/>
    </source>
</evidence>
<protein>
    <recommendedName>
        <fullName evidence="8">Cytochrome P450</fullName>
    </recommendedName>
</protein>
<dbReference type="PRINTS" id="PR00385">
    <property type="entry name" value="P450"/>
</dbReference>
<dbReference type="PANTHER" id="PTHR46300">
    <property type="entry name" value="P450, PUTATIVE (EUROFUNG)-RELATED-RELATED"/>
    <property type="match status" value="1"/>
</dbReference>
<keyword evidence="1 5" id="KW-0479">Metal-binding</keyword>
<evidence type="ECO:0000256" key="2">
    <source>
        <dbReference type="ARBA" id="ARBA00023002"/>
    </source>
</evidence>
<reference evidence="6 7" key="1">
    <citation type="submission" date="2024-04" db="EMBL/GenBank/DDBJ databases">
        <title>genome sequences of Mucor flavus KT1a and Helicostylum pulchrum KT1b strains isolation_sourced from the surface of a dry-aged beef.</title>
        <authorList>
            <person name="Toyotome T."/>
            <person name="Hosono M."/>
            <person name="Torimaru M."/>
            <person name="Fukuda K."/>
            <person name="Mikami N."/>
        </authorList>
    </citation>
    <scope>NUCLEOTIDE SEQUENCE [LARGE SCALE GENOMIC DNA]</scope>
    <source>
        <strain evidence="6 7">KT1b</strain>
    </source>
</reference>